<feature type="domain" description="DUF397" evidence="1">
    <location>
        <begin position="39"/>
        <end position="91"/>
    </location>
</feature>
<dbReference type="Proteomes" id="UP001501237">
    <property type="component" value="Unassembled WGS sequence"/>
</dbReference>
<gene>
    <name evidence="2" type="ORF">GCM10010468_81010</name>
</gene>
<dbReference type="InterPro" id="IPR007278">
    <property type="entry name" value="DUF397"/>
</dbReference>
<dbReference type="Pfam" id="PF04149">
    <property type="entry name" value="DUF397"/>
    <property type="match status" value="3"/>
</dbReference>
<dbReference type="EMBL" id="BAAAUV010000055">
    <property type="protein sequence ID" value="GAA3243061.1"/>
    <property type="molecule type" value="Genomic_DNA"/>
</dbReference>
<name>A0ABP6QPY1_9ACTN</name>
<comment type="caution">
    <text evidence="2">The sequence shown here is derived from an EMBL/GenBank/DDBJ whole genome shotgun (WGS) entry which is preliminary data.</text>
</comment>
<proteinExistence type="predicted"/>
<feature type="domain" description="DUF397" evidence="1">
    <location>
        <begin position="4"/>
        <end position="21"/>
    </location>
</feature>
<reference evidence="3" key="1">
    <citation type="journal article" date="2019" name="Int. J. Syst. Evol. Microbiol.">
        <title>The Global Catalogue of Microorganisms (GCM) 10K type strain sequencing project: providing services to taxonomists for standard genome sequencing and annotation.</title>
        <authorList>
            <consortium name="The Broad Institute Genomics Platform"/>
            <consortium name="The Broad Institute Genome Sequencing Center for Infectious Disease"/>
            <person name="Wu L."/>
            <person name="Ma J."/>
        </authorList>
    </citation>
    <scope>NUCLEOTIDE SEQUENCE [LARGE SCALE GENOMIC DNA]</scope>
    <source>
        <strain evidence="3">JCM 9377</strain>
    </source>
</reference>
<protein>
    <submittedName>
        <fullName evidence="2">DUF397 domain-containing protein</fullName>
    </submittedName>
</protein>
<feature type="domain" description="DUF397" evidence="1">
    <location>
        <begin position="22"/>
        <end position="38"/>
    </location>
</feature>
<keyword evidence="3" id="KW-1185">Reference proteome</keyword>
<sequence length="97" mass="10555">MIIQWRKSTYSQPDGSNCVEVGWRKSSYSNPEGECVEVGWRVSSYSANDGGNCVEVSLGVRPVLVQDSKRPEGGHLAVGRSCWRALVAEVKVGALDL</sequence>
<evidence type="ECO:0000313" key="3">
    <source>
        <dbReference type="Proteomes" id="UP001501237"/>
    </source>
</evidence>
<evidence type="ECO:0000259" key="1">
    <source>
        <dbReference type="Pfam" id="PF04149"/>
    </source>
</evidence>
<dbReference type="RefSeq" id="WP_344840009.1">
    <property type="nucleotide sequence ID" value="NZ_BAAAUV010000055.1"/>
</dbReference>
<organism evidence="2 3">
    <name type="scientific">Actinocorallia longicatena</name>
    <dbReference type="NCBI Taxonomy" id="111803"/>
    <lineage>
        <taxon>Bacteria</taxon>
        <taxon>Bacillati</taxon>
        <taxon>Actinomycetota</taxon>
        <taxon>Actinomycetes</taxon>
        <taxon>Streptosporangiales</taxon>
        <taxon>Thermomonosporaceae</taxon>
        <taxon>Actinocorallia</taxon>
    </lineage>
</organism>
<accession>A0ABP6QPY1</accession>
<evidence type="ECO:0000313" key="2">
    <source>
        <dbReference type="EMBL" id="GAA3243061.1"/>
    </source>
</evidence>